<evidence type="ECO:0000313" key="2">
    <source>
        <dbReference type="EMBL" id="CAD8531141.1"/>
    </source>
</evidence>
<dbReference type="EMBL" id="HBER01012840">
    <property type="protein sequence ID" value="CAD8531141.1"/>
    <property type="molecule type" value="Transcribed_RNA"/>
</dbReference>
<keyword evidence="1" id="KW-0812">Transmembrane</keyword>
<feature type="transmembrane region" description="Helical" evidence="1">
    <location>
        <begin position="75"/>
        <end position="97"/>
    </location>
</feature>
<proteinExistence type="predicted"/>
<dbReference type="AlphaFoldDB" id="A0A7S0IT24"/>
<accession>A0A7S0IT24</accession>
<keyword evidence="1" id="KW-0472">Membrane</keyword>
<name>A0A7S0IT24_9EUKA</name>
<reference evidence="2" key="1">
    <citation type="submission" date="2021-01" db="EMBL/GenBank/DDBJ databases">
        <authorList>
            <person name="Corre E."/>
            <person name="Pelletier E."/>
            <person name="Niang G."/>
            <person name="Scheremetjew M."/>
            <person name="Finn R."/>
            <person name="Kale V."/>
            <person name="Holt S."/>
            <person name="Cochrane G."/>
            <person name="Meng A."/>
            <person name="Brown T."/>
            <person name="Cohen L."/>
        </authorList>
    </citation>
    <scope>NUCLEOTIDE SEQUENCE</scope>
    <source>
        <strain evidence="2">RCC1130</strain>
    </source>
</reference>
<keyword evidence="1" id="KW-1133">Transmembrane helix</keyword>
<protein>
    <submittedName>
        <fullName evidence="2">Uncharacterized protein</fullName>
    </submittedName>
</protein>
<organism evidence="2">
    <name type="scientific">Calcidiscus leptoporus</name>
    <dbReference type="NCBI Taxonomy" id="127549"/>
    <lineage>
        <taxon>Eukaryota</taxon>
        <taxon>Haptista</taxon>
        <taxon>Haptophyta</taxon>
        <taxon>Prymnesiophyceae</taxon>
        <taxon>Coccolithales</taxon>
        <taxon>Calcidiscaceae</taxon>
        <taxon>Calcidiscus</taxon>
    </lineage>
</organism>
<sequence>MPCRLARAAKAKRRECRCACPLAHERLATDNSAKKCLGISHCLSPSLSVYCCFRCCCLLLTSLILLLLLQQQLLLLLLLLHLHLHLLLPLLLLLLLLPLPLPLPLQRGEVICCHRLPNVSLRL</sequence>
<gene>
    <name evidence="2" type="ORF">CLEP1334_LOCUS6393</name>
</gene>
<feature type="transmembrane region" description="Helical" evidence="1">
    <location>
        <begin position="47"/>
        <end position="68"/>
    </location>
</feature>
<evidence type="ECO:0000256" key="1">
    <source>
        <dbReference type="SAM" id="Phobius"/>
    </source>
</evidence>